<protein>
    <submittedName>
        <fullName evidence="10">Uncharacterized protein</fullName>
    </submittedName>
</protein>
<feature type="chain" id="PRO_5042850089" evidence="9">
    <location>
        <begin position="18"/>
        <end position="393"/>
    </location>
</feature>
<evidence type="ECO:0000313" key="11">
    <source>
        <dbReference type="Proteomes" id="UP001367676"/>
    </source>
</evidence>
<evidence type="ECO:0000256" key="7">
    <source>
        <dbReference type="ARBA" id="ARBA00023136"/>
    </source>
</evidence>
<dbReference type="InterPro" id="IPR026906">
    <property type="entry name" value="LRR_5"/>
</dbReference>
<gene>
    <name evidence="10" type="ORF">V9T40_005798</name>
</gene>
<dbReference type="InterPro" id="IPR001611">
    <property type="entry name" value="Leu-rich_rpt"/>
</dbReference>
<keyword evidence="11" id="KW-1185">Reference proteome</keyword>
<evidence type="ECO:0000256" key="4">
    <source>
        <dbReference type="ARBA" id="ARBA00022729"/>
    </source>
</evidence>
<dbReference type="GO" id="GO:0051965">
    <property type="term" value="P:positive regulation of synapse assembly"/>
    <property type="evidence" value="ECO:0007669"/>
    <property type="project" value="TreeGrafter"/>
</dbReference>
<dbReference type="Pfam" id="PF13306">
    <property type="entry name" value="LRR_5"/>
    <property type="match status" value="1"/>
</dbReference>
<dbReference type="SMART" id="SM00369">
    <property type="entry name" value="LRR_TYP"/>
    <property type="match status" value="4"/>
</dbReference>
<name>A0AAN9TTI1_9HEMI</name>
<dbReference type="EMBL" id="JBBCAQ010000003">
    <property type="protein sequence ID" value="KAK7604612.1"/>
    <property type="molecule type" value="Genomic_DNA"/>
</dbReference>
<dbReference type="Gene3D" id="3.80.10.10">
    <property type="entry name" value="Ribonuclease Inhibitor"/>
    <property type="match status" value="2"/>
</dbReference>
<dbReference type="GO" id="GO:0016020">
    <property type="term" value="C:membrane"/>
    <property type="evidence" value="ECO:0007669"/>
    <property type="project" value="UniProtKB-SubCell"/>
</dbReference>
<evidence type="ECO:0000256" key="6">
    <source>
        <dbReference type="ARBA" id="ARBA00022989"/>
    </source>
</evidence>
<evidence type="ECO:0000256" key="5">
    <source>
        <dbReference type="ARBA" id="ARBA00022737"/>
    </source>
</evidence>
<keyword evidence="5" id="KW-0677">Repeat</keyword>
<dbReference type="PANTHER" id="PTHR45773">
    <property type="entry name" value="SLIT AND NTRK-LIKE PROTEIN 4-RELATED"/>
    <property type="match status" value="1"/>
</dbReference>
<dbReference type="PANTHER" id="PTHR45773:SF10">
    <property type="match status" value="1"/>
</dbReference>
<dbReference type="InterPro" id="IPR032675">
    <property type="entry name" value="LRR_dom_sf"/>
</dbReference>
<feature type="coiled-coil region" evidence="8">
    <location>
        <begin position="252"/>
        <end position="279"/>
    </location>
</feature>
<evidence type="ECO:0000256" key="2">
    <source>
        <dbReference type="ARBA" id="ARBA00022614"/>
    </source>
</evidence>
<comment type="caution">
    <text evidence="10">The sequence shown here is derived from an EMBL/GenBank/DDBJ whole genome shotgun (WGS) entry which is preliminary data.</text>
</comment>
<feature type="signal peptide" evidence="9">
    <location>
        <begin position="1"/>
        <end position="17"/>
    </location>
</feature>
<dbReference type="SUPFAM" id="SSF52058">
    <property type="entry name" value="L domain-like"/>
    <property type="match status" value="1"/>
</dbReference>
<keyword evidence="7" id="KW-0472">Membrane</keyword>
<evidence type="ECO:0000256" key="9">
    <source>
        <dbReference type="SAM" id="SignalP"/>
    </source>
</evidence>
<evidence type="ECO:0000256" key="1">
    <source>
        <dbReference type="ARBA" id="ARBA00004479"/>
    </source>
</evidence>
<dbReference type="PROSITE" id="PS51450">
    <property type="entry name" value="LRR"/>
    <property type="match status" value="1"/>
</dbReference>
<accession>A0AAN9TTI1</accession>
<evidence type="ECO:0000256" key="8">
    <source>
        <dbReference type="SAM" id="Coils"/>
    </source>
</evidence>
<sequence length="393" mass="44358">MIVDLTTLVLLISMVTTQDISNSVYRCPRKCTCEVDGEVTCNKGNLTEIPIRELAPFVTKLSLSKSDIPFIRRGTFAKLKDLADLNLDDNNISRIEKFAFKGLGKLHRLSIRKTSLRRLEEFSFSGLQNMTYILLSENRIETIEGSAFAGSSNIQIIFLHNNPIHVIESHAFANLRHVEYLILPFGVKSIQQDAFNGLDSVGLIRLPLMDLESMEPFTFRGLSHVIRLEIRESDLGVVQPRAFEGMVNVTSLVLLKNKIDHLKELRISAENKIKCLKLEGNHILQIPVPGSVDIQVLENFIVIDNHFPCDCRLHTLMASPLTNATNSNFTAENFCISPLNVNGKSISDIKLENLERCSNEYSLDSWNIGVSVRHTAISRYTCFIFMLMLIRCC</sequence>
<keyword evidence="3" id="KW-0812">Transmembrane</keyword>
<evidence type="ECO:0000313" key="10">
    <source>
        <dbReference type="EMBL" id="KAK7604612.1"/>
    </source>
</evidence>
<organism evidence="10 11">
    <name type="scientific">Parthenolecanium corni</name>
    <dbReference type="NCBI Taxonomy" id="536013"/>
    <lineage>
        <taxon>Eukaryota</taxon>
        <taxon>Metazoa</taxon>
        <taxon>Ecdysozoa</taxon>
        <taxon>Arthropoda</taxon>
        <taxon>Hexapoda</taxon>
        <taxon>Insecta</taxon>
        <taxon>Pterygota</taxon>
        <taxon>Neoptera</taxon>
        <taxon>Paraneoptera</taxon>
        <taxon>Hemiptera</taxon>
        <taxon>Sternorrhyncha</taxon>
        <taxon>Coccoidea</taxon>
        <taxon>Coccidae</taxon>
        <taxon>Parthenolecanium</taxon>
    </lineage>
</organism>
<keyword evidence="2" id="KW-0433">Leucine-rich repeat</keyword>
<dbReference type="AlphaFoldDB" id="A0AAN9TTI1"/>
<evidence type="ECO:0000256" key="3">
    <source>
        <dbReference type="ARBA" id="ARBA00022692"/>
    </source>
</evidence>
<dbReference type="InterPro" id="IPR003591">
    <property type="entry name" value="Leu-rich_rpt_typical-subtyp"/>
</dbReference>
<keyword evidence="8" id="KW-0175">Coiled coil</keyword>
<keyword evidence="4 9" id="KW-0732">Signal</keyword>
<keyword evidence="6" id="KW-1133">Transmembrane helix</keyword>
<dbReference type="GO" id="GO:0007409">
    <property type="term" value="P:axonogenesis"/>
    <property type="evidence" value="ECO:0007669"/>
    <property type="project" value="TreeGrafter"/>
</dbReference>
<reference evidence="10 11" key="1">
    <citation type="submission" date="2024-03" db="EMBL/GenBank/DDBJ databases">
        <title>Adaptation during the transition from Ophiocordyceps entomopathogen to insect associate is accompanied by gene loss and intensified selection.</title>
        <authorList>
            <person name="Ward C.M."/>
            <person name="Onetto C.A."/>
            <person name="Borneman A.R."/>
        </authorList>
    </citation>
    <scope>NUCLEOTIDE SEQUENCE [LARGE SCALE GENOMIC DNA]</scope>
    <source>
        <strain evidence="10">AWRI1</strain>
        <tissue evidence="10">Single Adult Female</tissue>
    </source>
</reference>
<comment type="subcellular location">
    <subcellularLocation>
        <location evidence="1">Membrane</location>
        <topology evidence="1">Single-pass type I membrane protein</topology>
    </subcellularLocation>
</comment>
<proteinExistence type="predicted"/>
<dbReference type="Proteomes" id="UP001367676">
    <property type="component" value="Unassembled WGS sequence"/>
</dbReference>